<gene>
    <name evidence="2" type="ORF">H8698_01660</name>
</gene>
<evidence type="ECO:0000313" key="3">
    <source>
        <dbReference type="Proteomes" id="UP000611762"/>
    </source>
</evidence>
<keyword evidence="3" id="KW-1185">Reference proteome</keyword>
<feature type="transmembrane region" description="Helical" evidence="1">
    <location>
        <begin position="234"/>
        <end position="256"/>
    </location>
</feature>
<feature type="transmembrane region" description="Helical" evidence="1">
    <location>
        <begin position="158"/>
        <end position="185"/>
    </location>
</feature>
<evidence type="ECO:0008006" key="4">
    <source>
        <dbReference type="Google" id="ProtNLM"/>
    </source>
</evidence>
<comment type="caution">
    <text evidence="2">The sequence shown here is derived from an EMBL/GenBank/DDBJ whole genome shotgun (WGS) entry which is preliminary data.</text>
</comment>
<dbReference type="Proteomes" id="UP000611762">
    <property type="component" value="Unassembled WGS sequence"/>
</dbReference>
<dbReference type="AlphaFoldDB" id="A0A926DL10"/>
<evidence type="ECO:0000313" key="2">
    <source>
        <dbReference type="EMBL" id="MBC8539679.1"/>
    </source>
</evidence>
<proteinExistence type="predicted"/>
<reference evidence="2" key="1">
    <citation type="submission" date="2020-08" db="EMBL/GenBank/DDBJ databases">
        <title>Genome public.</title>
        <authorList>
            <person name="Liu C."/>
            <person name="Sun Q."/>
        </authorList>
    </citation>
    <scope>NUCLEOTIDE SEQUENCE</scope>
    <source>
        <strain evidence="2">H8</strain>
    </source>
</reference>
<organism evidence="2 3">
    <name type="scientific">Congzhengia minquanensis</name>
    <dbReference type="NCBI Taxonomy" id="2763657"/>
    <lineage>
        <taxon>Bacteria</taxon>
        <taxon>Bacillati</taxon>
        <taxon>Bacillota</taxon>
        <taxon>Clostridia</taxon>
        <taxon>Eubacteriales</taxon>
        <taxon>Oscillospiraceae</taxon>
        <taxon>Congzhengia</taxon>
    </lineage>
</organism>
<protein>
    <recommendedName>
        <fullName evidence="4">DUF624 domain-containing protein</fullName>
    </recommendedName>
</protein>
<feature type="transmembrane region" description="Helical" evidence="1">
    <location>
        <begin position="74"/>
        <end position="99"/>
    </location>
</feature>
<name>A0A926DL10_9FIRM</name>
<feature type="transmembrane region" description="Helical" evidence="1">
    <location>
        <begin position="28"/>
        <end position="54"/>
    </location>
</feature>
<sequence length="301" mass="35183">MFGTENRRGVSKEDAAQRNYFDILGRHFWHICGVSFWFALSNLLFFGASIYLFSSYFGGDNLVTIVTAFLSGKSFIVPIVPFLPLMLTGPFTAGFTYVIRNYAKQEHTFIVSDFFEHAKKNWKFGLLTSVLSYLVMYLLLQALVFYNGFFISSGLPLGVLYTMFTVVSILLIIMSFYVYPILVTFKMKYRTVLKNAWTFAVLKLPQNFIIFVLLFAINAGLFYLSFFVWMLPEIWFILMAFFLTGFTAFTANYYIWHVLDKYIVRLVTPKKDDDRIFTDEVHLEDDDFDDYVEDNYDENDF</sequence>
<feature type="transmembrane region" description="Helical" evidence="1">
    <location>
        <begin position="206"/>
        <end position="228"/>
    </location>
</feature>
<accession>A0A926DL10</accession>
<dbReference type="EMBL" id="JACRSU010000001">
    <property type="protein sequence ID" value="MBC8539679.1"/>
    <property type="molecule type" value="Genomic_DNA"/>
</dbReference>
<dbReference type="RefSeq" id="WP_249310892.1">
    <property type="nucleotide sequence ID" value="NZ_JACRSU010000001.1"/>
</dbReference>
<evidence type="ECO:0000256" key="1">
    <source>
        <dbReference type="SAM" id="Phobius"/>
    </source>
</evidence>
<keyword evidence="1" id="KW-0472">Membrane</keyword>
<keyword evidence="1" id="KW-0812">Transmembrane</keyword>
<keyword evidence="1" id="KW-1133">Transmembrane helix</keyword>
<feature type="transmembrane region" description="Helical" evidence="1">
    <location>
        <begin position="124"/>
        <end position="146"/>
    </location>
</feature>